<evidence type="ECO:0000313" key="3">
    <source>
        <dbReference type="Proteomes" id="UP000799429"/>
    </source>
</evidence>
<dbReference type="AlphaFoldDB" id="A0A9P4S6H7"/>
<proteinExistence type="predicted"/>
<dbReference type="Proteomes" id="UP000799429">
    <property type="component" value="Unassembled WGS sequence"/>
</dbReference>
<feature type="chain" id="PRO_5040293356" evidence="1">
    <location>
        <begin position="24"/>
        <end position="84"/>
    </location>
</feature>
<name>A0A9P4S6H7_9PEZI</name>
<accession>A0A9P4S6H7</accession>
<evidence type="ECO:0000256" key="1">
    <source>
        <dbReference type="SAM" id="SignalP"/>
    </source>
</evidence>
<comment type="caution">
    <text evidence="2">The sequence shown here is derived from an EMBL/GenBank/DDBJ whole genome shotgun (WGS) entry which is preliminary data.</text>
</comment>
<keyword evidence="1" id="KW-0732">Signal</keyword>
<gene>
    <name evidence="2" type="ORF">M501DRAFT_997669</name>
</gene>
<feature type="signal peptide" evidence="1">
    <location>
        <begin position="1"/>
        <end position="23"/>
    </location>
</feature>
<sequence>MIGGVILLVLVLILITFLLCCYREPHERFCCFRTGGSKWWRLFETRPGTGQLGRNTDDEERATYVELESLGGSSATVSMIDGEE</sequence>
<keyword evidence="3" id="KW-1185">Reference proteome</keyword>
<organism evidence="2 3">
    <name type="scientific">Patellaria atrata CBS 101060</name>
    <dbReference type="NCBI Taxonomy" id="1346257"/>
    <lineage>
        <taxon>Eukaryota</taxon>
        <taxon>Fungi</taxon>
        <taxon>Dikarya</taxon>
        <taxon>Ascomycota</taxon>
        <taxon>Pezizomycotina</taxon>
        <taxon>Dothideomycetes</taxon>
        <taxon>Dothideomycetes incertae sedis</taxon>
        <taxon>Patellariales</taxon>
        <taxon>Patellariaceae</taxon>
        <taxon>Patellaria</taxon>
    </lineage>
</organism>
<dbReference type="EMBL" id="MU006106">
    <property type="protein sequence ID" value="KAF2835953.1"/>
    <property type="molecule type" value="Genomic_DNA"/>
</dbReference>
<evidence type="ECO:0000313" key="2">
    <source>
        <dbReference type="EMBL" id="KAF2835953.1"/>
    </source>
</evidence>
<protein>
    <submittedName>
        <fullName evidence="2">Uncharacterized protein</fullName>
    </submittedName>
</protein>
<reference evidence="2" key="1">
    <citation type="journal article" date="2020" name="Stud. Mycol.">
        <title>101 Dothideomycetes genomes: a test case for predicting lifestyles and emergence of pathogens.</title>
        <authorList>
            <person name="Haridas S."/>
            <person name="Albert R."/>
            <person name="Binder M."/>
            <person name="Bloem J."/>
            <person name="Labutti K."/>
            <person name="Salamov A."/>
            <person name="Andreopoulos B."/>
            <person name="Baker S."/>
            <person name="Barry K."/>
            <person name="Bills G."/>
            <person name="Bluhm B."/>
            <person name="Cannon C."/>
            <person name="Castanera R."/>
            <person name="Culley D."/>
            <person name="Daum C."/>
            <person name="Ezra D."/>
            <person name="Gonzalez J."/>
            <person name="Henrissat B."/>
            <person name="Kuo A."/>
            <person name="Liang C."/>
            <person name="Lipzen A."/>
            <person name="Lutzoni F."/>
            <person name="Magnuson J."/>
            <person name="Mondo S."/>
            <person name="Nolan M."/>
            <person name="Ohm R."/>
            <person name="Pangilinan J."/>
            <person name="Park H.-J."/>
            <person name="Ramirez L."/>
            <person name="Alfaro M."/>
            <person name="Sun H."/>
            <person name="Tritt A."/>
            <person name="Yoshinaga Y."/>
            <person name="Zwiers L.-H."/>
            <person name="Turgeon B."/>
            <person name="Goodwin S."/>
            <person name="Spatafora J."/>
            <person name="Crous P."/>
            <person name="Grigoriev I."/>
        </authorList>
    </citation>
    <scope>NUCLEOTIDE SEQUENCE</scope>
    <source>
        <strain evidence="2">CBS 101060</strain>
    </source>
</reference>